<dbReference type="NCBIfam" id="NF004510">
    <property type="entry name" value="PRK05851.1"/>
    <property type="match status" value="1"/>
</dbReference>
<reference evidence="3 4" key="1">
    <citation type="submission" date="2019-10" db="EMBL/GenBank/DDBJ databases">
        <title>Nocardia macrotermitis sp. nov. and Nocardia aurantia sp. nov., isolated from the gut of fungus growing-termite Macrotermes natalensis.</title>
        <authorList>
            <person name="Benndorf R."/>
            <person name="Schwitalla J."/>
            <person name="Martin K."/>
            <person name="De Beer W."/>
            <person name="Kaster A.-K."/>
            <person name="Vollmers J."/>
            <person name="Poulsen M."/>
            <person name="Beemelmanns C."/>
        </authorList>
    </citation>
    <scope>NUCLEOTIDE SEQUENCE [LARGE SCALE GENOMIC DNA]</scope>
    <source>
        <strain evidence="3 4">RB56</strain>
    </source>
</reference>
<sequence length="544" mass="56896">MSTSTFAASNPLAAGISRVLSTSTADLRVLDQETGQWQRHPWPEIQAKAERIASEILARAGHEVGRVGLVGEPTPELVAAIQGAWLAGTTVSILPGPVRGADPAAWARTTLNRFAEIGVRTVFSHGTILRLLTGVETPLHVQDVAVAGRSGRSAAFTPQVSGDGGSLAVLQGTAGSTGTPKWVELSRDTAVANIDAVVDRLGLTAADVGCSWLPLYHDMGLTFLMSAFVTGIPLWLAPNSAFATGPFKWIDWMGEAGATYTAAPNFAYDIVGRYGRLLKNADLSPLRIAISGGEPIDCAGFGRFLAETSKLGFDPAAAVPAYGLAESTCAVTMTTPGDGLRIDEVEVEDRGDGTTTTRRYALLGEPIPGTEVRITPSAVRPQTVRGREVGDVEIRGTSMMEGYFGDERLPAERWFKTGDIGYLVDGALVVCGRAKELIIVAGRNIFPTEIERAAATVDGVRGGRVVAIGTGEGAARPGLAIAAEYKGADESSARAAIIERVASECGIVPSEVILVPAGGLPITTSGKLRRLEVKKLVESAGAVG</sequence>
<protein>
    <submittedName>
        <fullName evidence="3">Long-chain-fatty-acid--[acyl-carrier-protein] ligase MbtM</fullName>
        <ecNumber evidence="3">6.2.1.20</ecNumber>
    </submittedName>
</protein>
<keyword evidence="3" id="KW-0436">Ligase</keyword>
<dbReference type="GO" id="GO:0070566">
    <property type="term" value="F:adenylyltransferase activity"/>
    <property type="evidence" value="ECO:0007669"/>
    <property type="project" value="TreeGrafter"/>
</dbReference>
<comment type="similarity">
    <text evidence="1">Belongs to the ATP-dependent AMP-binding enzyme family.</text>
</comment>
<name>A0A7K0DGH6_9NOCA</name>
<dbReference type="OrthoDB" id="3671040at2"/>
<keyword evidence="4" id="KW-1185">Reference proteome</keyword>
<dbReference type="SUPFAM" id="SSF56801">
    <property type="entry name" value="Acetyl-CoA synthetase-like"/>
    <property type="match status" value="1"/>
</dbReference>
<evidence type="ECO:0000259" key="2">
    <source>
        <dbReference type="Pfam" id="PF00501"/>
    </source>
</evidence>
<accession>A0A7K0DGH6</accession>
<dbReference type="InterPro" id="IPR020845">
    <property type="entry name" value="AMP-binding_CS"/>
</dbReference>
<feature type="domain" description="AMP-dependent synthetase/ligase" evidence="2">
    <location>
        <begin position="29"/>
        <end position="404"/>
    </location>
</feature>
<dbReference type="GO" id="GO:0005886">
    <property type="term" value="C:plasma membrane"/>
    <property type="evidence" value="ECO:0007669"/>
    <property type="project" value="TreeGrafter"/>
</dbReference>
<dbReference type="AlphaFoldDB" id="A0A7K0DGH6"/>
<dbReference type="InterPro" id="IPR000873">
    <property type="entry name" value="AMP-dep_synth/lig_dom"/>
</dbReference>
<dbReference type="InterPro" id="IPR045851">
    <property type="entry name" value="AMP-bd_C_sf"/>
</dbReference>
<comment type="caution">
    <text evidence="3">The sequence shown here is derived from an EMBL/GenBank/DDBJ whole genome shotgun (WGS) entry which is preliminary data.</text>
</comment>
<dbReference type="EMBL" id="WEGI01000001">
    <property type="protein sequence ID" value="MQY24920.1"/>
    <property type="molecule type" value="Genomic_DNA"/>
</dbReference>
<dbReference type="PANTHER" id="PTHR22754">
    <property type="entry name" value="DISCO-INTERACTING PROTEIN 2 DIP2 -RELATED"/>
    <property type="match status" value="1"/>
</dbReference>
<dbReference type="Gene3D" id="3.30.300.30">
    <property type="match status" value="1"/>
</dbReference>
<evidence type="ECO:0000313" key="4">
    <source>
        <dbReference type="Proteomes" id="UP000431401"/>
    </source>
</evidence>
<evidence type="ECO:0000313" key="3">
    <source>
        <dbReference type="EMBL" id="MQY24920.1"/>
    </source>
</evidence>
<gene>
    <name evidence="3" type="primary">mbtM</name>
    <name evidence="3" type="ORF">NRB56_04740</name>
</gene>
<dbReference type="Proteomes" id="UP000431401">
    <property type="component" value="Unassembled WGS sequence"/>
</dbReference>
<dbReference type="PANTHER" id="PTHR22754:SF32">
    <property type="entry name" value="DISCO-INTERACTING PROTEIN 2"/>
    <property type="match status" value="1"/>
</dbReference>
<dbReference type="Pfam" id="PF00501">
    <property type="entry name" value="AMP-binding"/>
    <property type="match status" value="1"/>
</dbReference>
<dbReference type="EC" id="6.2.1.20" evidence="3"/>
<dbReference type="RefSeq" id="WP_153338777.1">
    <property type="nucleotide sequence ID" value="NZ_WEGI01000001.1"/>
</dbReference>
<dbReference type="GO" id="GO:0006633">
    <property type="term" value="P:fatty acid biosynthetic process"/>
    <property type="evidence" value="ECO:0007669"/>
    <property type="project" value="TreeGrafter"/>
</dbReference>
<dbReference type="Gene3D" id="3.40.50.12780">
    <property type="entry name" value="N-terminal domain of ligase-like"/>
    <property type="match status" value="1"/>
</dbReference>
<evidence type="ECO:0000256" key="1">
    <source>
        <dbReference type="ARBA" id="ARBA00006432"/>
    </source>
</evidence>
<dbReference type="GO" id="GO:0008922">
    <property type="term" value="F:long-chain fatty acid [acyl-carrier-protein] ligase activity"/>
    <property type="evidence" value="ECO:0007669"/>
    <property type="project" value="UniProtKB-EC"/>
</dbReference>
<dbReference type="PROSITE" id="PS00455">
    <property type="entry name" value="AMP_BINDING"/>
    <property type="match status" value="1"/>
</dbReference>
<proteinExistence type="inferred from homology"/>
<dbReference type="InterPro" id="IPR042099">
    <property type="entry name" value="ANL_N_sf"/>
</dbReference>
<organism evidence="3 4">
    <name type="scientific">Nocardia aurantia</name>
    <dbReference type="NCBI Taxonomy" id="2585199"/>
    <lineage>
        <taxon>Bacteria</taxon>
        <taxon>Bacillati</taxon>
        <taxon>Actinomycetota</taxon>
        <taxon>Actinomycetes</taxon>
        <taxon>Mycobacteriales</taxon>
        <taxon>Nocardiaceae</taxon>
        <taxon>Nocardia</taxon>
    </lineage>
</organism>